<name>A0A8J8C8C4_9EURY</name>
<dbReference type="RefSeq" id="WP_220587221.1">
    <property type="nucleotide sequence ID" value="NZ_RKLQ01000001.1"/>
</dbReference>
<keyword evidence="1" id="KW-0805">Transcription regulation</keyword>
<dbReference type="PANTHER" id="PTHR34236">
    <property type="entry name" value="DIMETHYL SULFOXIDE REDUCTASE TRANSCRIPTIONAL ACTIVATOR"/>
    <property type="match status" value="1"/>
</dbReference>
<accession>A0A8J8C8C4</accession>
<dbReference type="PANTHER" id="PTHR34236:SF1">
    <property type="entry name" value="DIMETHYL SULFOXIDE REDUCTASE TRANSCRIPTIONAL ACTIVATOR"/>
    <property type="match status" value="1"/>
</dbReference>
<keyword evidence="2" id="KW-0804">Transcription</keyword>
<evidence type="ECO:0000259" key="3">
    <source>
        <dbReference type="Pfam" id="PF04967"/>
    </source>
</evidence>
<dbReference type="Proteomes" id="UP000783863">
    <property type="component" value="Unassembled WGS sequence"/>
</dbReference>
<sequence>MGLVAEFDIACEALPLVGVAAARPTATLVLELQYNHGNRPRFLVTVTGDPDGSVESAFDSAHDVDHWTLVGRAGDTRHYQLRPALSFEEQLGAHLEDLDGLEQLATADAIVERIEVTADGWRQTGWFADRAAFDQFRAFWQQEDRFTLRRLTEDGDPEPPGEGLTDRQREALRTAYAMGYFDIPRAASLAAVAAELSLSPSALSERLRRAQTELIEETVARTWSPLPAGEST</sequence>
<evidence type="ECO:0000313" key="4">
    <source>
        <dbReference type="EMBL" id="MBX0302999.1"/>
    </source>
</evidence>
<proteinExistence type="predicted"/>
<comment type="caution">
    <text evidence="4">The sequence shown here is derived from an EMBL/GenBank/DDBJ whole genome shotgun (WGS) entry which is preliminary data.</text>
</comment>
<gene>
    <name evidence="4" type="ORF">EGD98_04855</name>
</gene>
<dbReference type="AlphaFoldDB" id="A0A8J8C8C4"/>
<feature type="domain" description="HTH bat-type" evidence="3">
    <location>
        <begin position="164"/>
        <end position="216"/>
    </location>
</feature>
<evidence type="ECO:0000256" key="1">
    <source>
        <dbReference type="ARBA" id="ARBA00023015"/>
    </source>
</evidence>
<dbReference type="Pfam" id="PF04967">
    <property type="entry name" value="HTH_10"/>
    <property type="match status" value="1"/>
</dbReference>
<evidence type="ECO:0000313" key="5">
    <source>
        <dbReference type="Proteomes" id="UP000783863"/>
    </source>
</evidence>
<dbReference type="EMBL" id="RKLQ01000001">
    <property type="protein sequence ID" value="MBX0302999.1"/>
    <property type="molecule type" value="Genomic_DNA"/>
</dbReference>
<organism evidence="4 5">
    <name type="scientific">Haloarcula salinisoli</name>
    <dbReference type="NCBI Taxonomy" id="2487746"/>
    <lineage>
        <taxon>Archaea</taxon>
        <taxon>Methanobacteriati</taxon>
        <taxon>Methanobacteriota</taxon>
        <taxon>Stenosarchaea group</taxon>
        <taxon>Halobacteria</taxon>
        <taxon>Halobacteriales</taxon>
        <taxon>Haloarculaceae</taxon>
        <taxon>Haloarcula</taxon>
    </lineage>
</organism>
<dbReference type="InterPro" id="IPR007050">
    <property type="entry name" value="HTH_bacterioopsin"/>
</dbReference>
<evidence type="ECO:0000256" key="2">
    <source>
        <dbReference type="ARBA" id="ARBA00023163"/>
    </source>
</evidence>
<reference evidence="4" key="1">
    <citation type="submission" date="2021-06" db="EMBL/GenBank/DDBJ databases">
        <title>Halomicroarcula sp. F24A a new haloarchaeum isolated from saline soil.</title>
        <authorList>
            <person name="Duran-Viseras A."/>
            <person name="Sanchez-Porro C."/>
            <person name="Ventosa A."/>
        </authorList>
    </citation>
    <scope>NUCLEOTIDE SEQUENCE</scope>
    <source>
        <strain evidence="4">F24A</strain>
    </source>
</reference>
<keyword evidence="5" id="KW-1185">Reference proteome</keyword>
<protein>
    <submittedName>
        <fullName evidence="4">Helix-turn-helix domain-containing protein</fullName>
    </submittedName>
</protein>